<dbReference type="HAMAP" id="MF_00163">
    <property type="entry name" value="Pep_deformylase"/>
    <property type="match status" value="1"/>
</dbReference>
<dbReference type="Pfam" id="PF01327">
    <property type="entry name" value="Pep_deformylase"/>
    <property type="match status" value="1"/>
</dbReference>
<dbReference type="CDD" id="cd00487">
    <property type="entry name" value="Pep_deformylase"/>
    <property type="match status" value="1"/>
</dbReference>
<proteinExistence type="inferred from homology"/>
<keyword evidence="4 7" id="KW-0378">Hydrolase</keyword>
<dbReference type="InterPro" id="IPR023635">
    <property type="entry name" value="Peptide_deformylase"/>
</dbReference>
<evidence type="ECO:0000256" key="6">
    <source>
        <dbReference type="ARBA" id="ARBA00023004"/>
    </source>
</evidence>
<dbReference type="PANTHER" id="PTHR10458">
    <property type="entry name" value="PEPTIDE DEFORMYLASE"/>
    <property type="match status" value="1"/>
</dbReference>
<comment type="cofactor">
    <cofactor evidence="1">
        <name>Fe(2+)</name>
        <dbReference type="ChEBI" id="CHEBI:29033"/>
    </cofactor>
</comment>
<dbReference type="InterPro" id="IPR036821">
    <property type="entry name" value="Peptide_deformylase_sf"/>
</dbReference>
<evidence type="ECO:0000256" key="3">
    <source>
        <dbReference type="ARBA" id="ARBA00022723"/>
    </source>
</evidence>
<dbReference type="FunFam" id="3.90.45.10:FF:000001">
    <property type="entry name" value="Peptide deformylase"/>
    <property type="match status" value="1"/>
</dbReference>
<dbReference type="EMBL" id="NSIT01000070">
    <property type="protein sequence ID" value="PJE79417.1"/>
    <property type="molecule type" value="Genomic_DNA"/>
</dbReference>
<evidence type="ECO:0000256" key="4">
    <source>
        <dbReference type="ARBA" id="ARBA00022801"/>
    </source>
</evidence>
<accession>A0A2H9T898</accession>
<dbReference type="GO" id="GO:0042586">
    <property type="term" value="F:peptide deformylase activity"/>
    <property type="evidence" value="ECO:0007669"/>
    <property type="project" value="UniProtKB-EC"/>
</dbReference>
<evidence type="ECO:0000313" key="7">
    <source>
        <dbReference type="EMBL" id="PJE79417.1"/>
    </source>
</evidence>
<reference evidence="7" key="1">
    <citation type="journal article" date="2017" name="Appl. Environ. Microbiol.">
        <title>Molecular characterization of an Endozoicomonas-like organism causing infection in king scallop Pecten maximus L.</title>
        <authorList>
            <person name="Cano I."/>
            <person name="van Aerle R."/>
            <person name="Ross S."/>
            <person name="Verner-Jeffreys D.W."/>
            <person name="Paley R.K."/>
            <person name="Rimmer G."/>
            <person name="Ryder D."/>
            <person name="Hooper P."/>
            <person name="Stone D."/>
            <person name="Feist S.W."/>
        </authorList>
    </citation>
    <scope>NUCLEOTIDE SEQUENCE</scope>
</reference>
<dbReference type="AlphaFoldDB" id="A0A2H9T898"/>
<dbReference type="EC" id="3.5.1.88" evidence="7"/>
<keyword evidence="6" id="KW-0408">Iron</keyword>
<dbReference type="Gene3D" id="3.90.45.10">
    <property type="entry name" value="Peptide deformylase"/>
    <property type="match status" value="1"/>
</dbReference>
<sequence>MAILDILEYPDPRLRQVAKPVEVVDERIRGIVDDMLETMYSAKGVGLAATQVDIHLRLFVMDTSEDESSPIVLINPTYEPMTEDQSVHQEGCLSVPGVYENLAQRYDRIQVRALGRDGQEFTMEMDGLAAVCVQHETDHLDGKLFVDYLSRLKQDRIRKKLKKSQRLRA</sequence>
<protein>
    <submittedName>
        <fullName evidence="7">Peptide deformylase</fullName>
        <ecNumber evidence="7">3.5.1.88</ecNumber>
    </submittedName>
</protein>
<dbReference type="GO" id="GO:0006412">
    <property type="term" value="P:translation"/>
    <property type="evidence" value="ECO:0007669"/>
    <property type="project" value="UniProtKB-KW"/>
</dbReference>
<organism evidence="7">
    <name type="scientific">invertebrate metagenome</name>
    <dbReference type="NCBI Taxonomy" id="1711999"/>
    <lineage>
        <taxon>unclassified sequences</taxon>
        <taxon>metagenomes</taxon>
        <taxon>organismal metagenomes</taxon>
    </lineage>
</organism>
<evidence type="ECO:0000256" key="1">
    <source>
        <dbReference type="ARBA" id="ARBA00001954"/>
    </source>
</evidence>
<dbReference type="SUPFAM" id="SSF56420">
    <property type="entry name" value="Peptide deformylase"/>
    <property type="match status" value="1"/>
</dbReference>
<dbReference type="NCBIfam" id="NF001159">
    <property type="entry name" value="PRK00150.1-3"/>
    <property type="match status" value="1"/>
</dbReference>
<evidence type="ECO:0000256" key="2">
    <source>
        <dbReference type="ARBA" id="ARBA00010759"/>
    </source>
</evidence>
<keyword evidence="3" id="KW-0479">Metal-binding</keyword>
<comment type="similarity">
    <text evidence="2">Belongs to the polypeptide deformylase family.</text>
</comment>
<dbReference type="PANTHER" id="PTHR10458:SF21">
    <property type="entry name" value="PEPTIDE DEFORMYLASE"/>
    <property type="match status" value="1"/>
</dbReference>
<evidence type="ECO:0000256" key="5">
    <source>
        <dbReference type="ARBA" id="ARBA00022917"/>
    </source>
</evidence>
<comment type="caution">
    <text evidence="7">The sequence shown here is derived from an EMBL/GenBank/DDBJ whole genome shotgun (WGS) entry which is preliminary data.</text>
</comment>
<keyword evidence="5" id="KW-0648">Protein biosynthesis</keyword>
<gene>
    <name evidence="7" type="primary">def_3</name>
    <name evidence="7" type="ORF">CI610_01611</name>
</gene>
<dbReference type="NCBIfam" id="TIGR00079">
    <property type="entry name" value="pept_deformyl"/>
    <property type="match status" value="1"/>
</dbReference>
<dbReference type="PRINTS" id="PR01576">
    <property type="entry name" value="PDEFORMYLASE"/>
</dbReference>
<dbReference type="PIRSF" id="PIRSF004749">
    <property type="entry name" value="Pep_def"/>
    <property type="match status" value="1"/>
</dbReference>
<dbReference type="GO" id="GO:0046872">
    <property type="term" value="F:metal ion binding"/>
    <property type="evidence" value="ECO:0007669"/>
    <property type="project" value="UniProtKB-KW"/>
</dbReference>
<name>A0A2H9T898_9ZZZZ</name>